<proteinExistence type="predicted"/>
<feature type="transmembrane region" description="Helical" evidence="1">
    <location>
        <begin position="12"/>
        <end position="31"/>
    </location>
</feature>
<dbReference type="EMBL" id="JAQLGM010000018">
    <property type="protein sequence ID" value="MDB2000342.1"/>
    <property type="molecule type" value="Genomic_DNA"/>
</dbReference>
<sequence>MKIHDNRIVKKIALFLTSLYIASSNFFMSYASEADLENTKLITGTKSLLSVATGILTGLILAVTIFVSVKNGLTWQSADINEKPAAKKRFITEIGIGILGITIGSVITAIFAFYQ</sequence>
<accession>A0AAW6AWU6</accession>
<dbReference type="Proteomes" id="UP001300871">
    <property type="component" value="Unassembled WGS sequence"/>
</dbReference>
<keyword evidence="1" id="KW-0472">Membrane</keyword>
<name>A0AAW6AWU6_CLOSY</name>
<organism evidence="2 3">
    <name type="scientific">Clostridium symbiosum</name>
    <name type="common">Bacteroides symbiosus</name>
    <dbReference type="NCBI Taxonomy" id="1512"/>
    <lineage>
        <taxon>Bacteria</taxon>
        <taxon>Bacillati</taxon>
        <taxon>Bacillota</taxon>
        <taxon>Clostridia</taxon>
        <taxon>Lachnospirales</taxon>
        <taxon>Lachnospiraceae</taxon>
        <taxon>Otoolea</taxon>
    </lineage>
</organism>
<gene>
    <name evidence="2" type="ORF">PM006_09030</name>
</gene>
<evidence type="ECO:0000313" key="3">
    <source>
        <dbReference type="Proteomes" id="UP001300871"/>
    </source>
</evidence>
<evidence type="ECO:0000256" key="1">
    <source>
        <dbReference type="SAM" id="Phobius"/>
    </source>
</evidence>
<reference evidence="2" key="1">
    <citation type="submission" date="2023-01" db="EMBL/GenBank/DDBJ databases">
        <title>Human gut microbiome strain richness.</title>
        <authorList>
            <person name="Chen-Liaw A."/>
        </authorList>
    </citation>
    <scope>NUCLEOTIDE SEQUENCE</scope>
    <source>
        <strain evidence="2">B1_m1001713B170214d0_201011</strain>
    </source>
</reference>
<keyword evidence="1" id="KW-1133">Transmembrane helix</keyword>
<dbReference type="AlphaFoldDB" id="A0AAW6AWU6"/>
<dbReference type="RefSeq" id="WP_003497084.1">
    <property type="nucleotide sequence ID" value="NZ_CABHNX010000235.1"/>
</dbReference>
<evidence type="ECO:0000313" key="2">
    <source>
        <dbReference type="EMBL" id="MDB2000342.1"/>
    </source>
</evidence>
<feature type="transmembrane region" description="Helical" evidence="1">
    <location>
        <begin position="51"/>
        <end position="69"/>
    </location>
</feature>
<keyword evidence="1" id="KW-0812">Transmembrane</keyword>
<protein>
    <submittedName>
        <fullName evidence="2">Uncharacterized protein</fullName>
    </submittedName>
</protein>
<comment type="caution">
    <text evidence="2">The sequence shown here is derived from an EMBL/GenBank/DDBJ whole genome shotgun (WGS) entry which is preliminary data.</text>
</comment>
<feature type="transmembrane region" description="Helical" evidence="1">
    <location>
        <begin position="90"/>
        <end position="114"/>
    </location>
</feature>